<comment type="catalytic activity">
    <reaction evidence="12">
        <text>(S)-2,3,4,5-tetrahydrodipicolinate + NAD(+) + H2O = (2S,4S)-4-hydroxy-2,3,4,5-tetrahydrodipicolinate + NADH + H(+)</text>
        <dbReference type="Rhea" id="RHEA:35323"/>
        <dbReference type="ChEBI" id="CHEBI:15377"/>
        <dbReference type="ChEBI" id="CHEBI:15378"/>
        <dbReference type="ChEBI" id="CHEBI:16845"/>
        <dbReference type="ChEBI" id="CHEBI:57540"/>
        <dbReference type="ChEBI" id="CHEBI:57945"/>
        <dbReference type="ChEBI" id="CHEBI:67139"/>
        <dbReference type="EC" id="1.17.1.8"/>
    </reaction>
</comment>
<dbReference type="GO" id="GO:0008839">
    <property type="term" value="F:4-hydroxy-tetrahydrodipicolinate reductase"/>
    <property type="evidence" value="ECO:0007669"/>
    <property type="project" value="UniProtKB-EC"/>
</dbReference>
<dbReference type="FunFam" id="3.30.360.10:FF:000009">
    <property type="entry name" value="4-hydroxy-tetrahydrodipicolinate reductase"/>
    <property type="match status" value="1"/>
</dbReference>
<name>A0A6J7P4X8_9ZZZZ</name>
<dbReference type="InterPro" id="IPR023940">
    <property type="entry name" value="DHDPR_bac"/>
</dbReference>
<evidence type="ECO:0000256" key="11">
    <source>
        <dbReference type="ARBA" id="ARBA00049080"/>
    </source>
</evidence>
<evidence type="ECO:0000256" key="2">
    <source>
        <dbReference type="ARBA" id="ARBA00022490"/>
    </source>
</evidence>
<dbReference type="PANTHER" id="PTHR20836">
    <property type="entry name" value="DIHYDRODIPICOLINATE REDUCTASE"/>
    <property type="match status" value="1"/>
</dbReference>
<dbReference type="InterPro" id="IPR036291">
    <property type="entry name" value="NAD(P)-bd_dom_sf"/>
</dbReference>
<evidence type="ECO:0000256" key="7">
    <source>
        <dbReference type="ARBA" id="ARBA00023027"/>
    </source>
</evidence>
<dbReference type="SUPFAM" id="SSF51735">
    <property type="entry name" value="NAD(P)-binding Rossmann-fold domains"/>
    <property type="match status" value="1"/>
</dbReference>
<dbReference type="EMBL" id="CAFBOG010000268">
    <property type="protein sequence ID" value="CAB4998269.1"/>
    <property type="molecule type" value="Genomic_DNA"/>
</dbReference>
<protein>
    <recommendedName>
        <fullName evidence="10">4-hydroxy-tetrahydrodipicolinate reductase</fullName>
        <ecNumber evidence="10">1.17.1.8</ecNumber>
    </recommendedName>
</protein>
<gene>
    <name evidence="15" type="ORF">UFOPK2582_01719</name>
    <name evidence="16" type="ORF">UFOPK3914_01988</name>
    <name evidence="17" type="ORF">UFOPK4173_00545</name>
</gene>
<comment type="catalytic activity">
    <reaction evidence="11">
        <text>(S)-2,3,4,5-tetrahydrodipicolinate + NADP(+) + H2O = (2S,4S)-4-hydroxy-2,3,4,5-tetrahydrodipicolinate + NADPH + H(+)</text>
        <dbReference type="Rhea" id="RHEA:35331"/>
        <dbReference type="ChEBI" id="CHEBI:15377"/>
        <dbReference type="ChEBI" id="CHEBI:15378"/>
        <dbReference type="ChEBI" id="CHEBI:16845"/>
        <dbReference type="ChEBI" id="CHEBI:57783"/>
        <dbReference type="ChEBI" id="CHEBI:58349"/>
        <dbReference type="ChEBI" id="CHEBI:67139"/>
        <dbReference type="EC" id="1.17.1.8"/>
    </reaction>
</comment>
<dbReference type="SUPFAM" id="SSF55347">
    <property type="entry name" value="Glyceraldehyde-3-phosphate dehydrogenase-like, C-terminal domain"/>
    <property type="match status" value="1"/>
</dbReference>
<evidence type="ECO:0000256" key="1">
    <source>
        <dbReference type="ARBA" id="ARBA00006642"/>
    </source>
</evidence>
<dbReference type="EMBL" id="CAFBPW010000041">
    <property type="protein sequence ID" value="CAB5030318.1"/>
    <property type="molecule type" value="Genomic_DNA"/>
</dbReference>
<dbReference type="PROSITE" id="PS01298">
    <property type="entry name" value="DAPB"/>
    <property type="match status" value="1"/>
</dbReference>
<keyword evidence="6" id="KW-0560">Oxidoreductase</keyword>
<evidence type="ECO:0000256" key="4">
    <source>
        <dbReference type="ARBA" id="ARBA00022857"/>
    </source>
</evidence>
<keyword evidence="2" id="KW-0963">Cytoplasm</keyword>
<evidence type="ECO:0000256" key="12">
    <source>
        <dbReference type="ARBA" id="ARBA00049396"/>
    </source>
</evidence>
<dbReference type="AlphaFoldDB" id="A0A6J7P4X8"/>
<dbReference type="PIRSF" id="PIRSF000161">
    <property type="entry name" value="DHPR"/>
    <property type="match status" value="1"/>
</dbReference>
<dbReference type="Pfam" id="PF05173">
    <property type="entry name" value="DapB_C"/>
    <property type="match status" value="1"/>
</dbReference>
<evidence type="ECO:0000259" key="13">
    <source>
        <dbReference type="Pfam" id="PF01113"/>
    </source>
</evidence>
<evidence type="ECO:0000256" key="10">
    <source>
        <dbReference type="ARBA" id="ARBA00038983"/>
    </source>
</evidence>
<dbReference type="Gene3D" id="3.30.360.10">
    <property type="entry name" value="Dihydrodipicolinate Reductase, domain 2"/>
    <property type="match status" value="1"/>
</dbReference>
<evidence type="ECO:0000313" key="15">
    <source>
        <dbReference type="EMBL" id="CAB4717009.1"/>
    </source>
</evidence>
<feature type="domain" description="Dihydrodipicolinate reductase N-terminal" evidence="13">
    <location>
        <begin position="3"/>
        <end position="123"/>
    </location>
</feature>
<dbReference type="Gene3D" id="3.40.50.720">
    <property type="entry name" value="NAD(P)-binding Rossmann-like Domain"/>
    <property type="match status" value="1"/>
</dbReference>
<accession>A0A6J7P4X8</accession>
<dbReference type="Pfam" id="PF01113">
    <property type="entry name" value="DapB_N"/>
    <property type="match status" value="1"/>
</dbReference>
<dbReference type="CDD" id="cd02274">
    <property type="entry name" value="DHDPR_N"/>
    <property type="match status" value="1"/>
</dbReference>
<keyword evidence="7" id="KW-0520">NAD</keyword>
<dbReference type="InterPro" id="IPR022663">
    <property type="entry name" value="DapB_C"/>
</dbReference>
<evidence type="ECO:0000256" key="8">
    <source>
        <dbReference type="ARBA" id="ARBA00023154"/>
    </source>
</evidence>
<sequence>MTINVGVFGAGGRMGSTVCQAVQADPELELVSAVDPNFRGIDLRTVTGIESDLKISGEAVSFERTGAQVVVDFSSRAASVENLSWLASHGVHAVVGTTGFSAEELAGFEDGFTSSNCVIAPNFAIGAVLMMHFAAIAAPYFDSAEVIEFHHESKIDSPSGTAMLTVAKMAEASSDWTPDPTEQQVIEGARGAEGPSGIRVHSVRMRGLVAHQEVLLGTAGQTLSIRHDSLDRSSFMPGVLLAVKQVASRPGVTLGLDALLDL</sequence>
<dbReference type="InterPro" id="IPR000846">
    <property type="entry name" value="DapB_N"/>
</dbReference>
<dbReference type="EMBL" id="CAEZXS010000290">
    <property type="protein sequence ID" value="CAB4717009.1"/>
    <property type="molecule type" value="Genomic_DNA"/>
</dbReference>
<comment type="pathway">
    <text evidence="9">Amino-acid biosynthesis; L-lysine biosynthesis via DAP pathway; (S)-tetrahydrodipicolinate from L-aspartate: step 4/4.</text>
</comment>
<comment type="similarity">
    <text evidence="1">Belongs to the DapB family.</text>
</comment>
<evidence type="ECO:0000256" key="3">
    <source>
        <dbReference type="ARBA" id="ARBA00022605"/>
    </source>
</evidence>
<keyword evidence="4" id="KW-0521">NADP</keyword>
<dbReference type="InterPro" id="IPR022664">
    <property type="entry name" value="DapB_N_CS"/>
</dbReference>
<evidence type="ECO:0000313" key="17">
    <source>
        <dbReference type="EMBL" id="CAB5030318.1"/>
    </source>
</evidence>
<dbReference type="GO" id="GO:0019877">
    <property type="term" value="P:diaminopimelate biosynthetic process"/>
    <property type="evidence" value="ECO:0007669"/>
    <property type="project" value="UniProtKB-KW"/>
</dbReference>
<proteinExistence type="inferred from homology"/>
<reference evidence="16" key="1">
    <citation type="submission" date="2020-05" db="EMBL/GenBank/DDBJ databases">
        <authorList>
            <person name="Chiriac C."/>
            <person name="Salcher M."/>
            <person name="Ghai R."/>
            <person name="Kavagutti S V."/>
        </authorList>
    </citation>
    <scope>NUCLEOTIDE SEQUENCE</scope>
</reference>
<keyword evidence="3" id="KW-0028">Amino-acid biosynthesis</keyword>
<organism evidence="16">
    <name type="scientific">freshwater metagenome</name>
    <dbReference type="NCBI Taxonomy" id="449393"/>
    <lineage>
        <taxon>unclassified sequences</taxon>
        <taxon>metagenomes</taxon>
        <taxon>ecological metagenomes</taxon>
    </lineage>
</organism>
<dbReference type="EC" id="1.17.1.8" evidence="10"/>
<keyword evidence="8" id="KW-0457">Lysine biosynthesis</keyword>
<dbReference type="NCBIfam" id="TIGR00036">
    <property type="entry name" value="dapB"/>
    <property type="match status" value="1"/>
</dbReference>
<dbReference type="GO" id="GO:0009089">
    <property type="term" value="P:lysine biosynthetic process via diaminopimelate"/>
    <property type="evidence" value="ECO:0007669"/>
    <property type="project" value="InterPro"/>
</dbReference>
<evidence type="ECO:0000256" key="9">
    <source>
        <dbReference type="ARBA" id="ARBA00037922"/>
    </source>
</evidence>
<dbReference type="GO" id="GO:0005829">
    <property type="term" value="C:cytosol"/>
    <property type="evidence" value="ECO:0007669"/>
    <property type="project" value="TreeGrafter"/>
</dbReference>
<feature type="domain" description="Dihydrodipicolinate reductase C-terminal" evidence="14">
    <location>
        <begin position="126"/>
        <end position="259"/>
    </location>
</feature>
<dbReference type="PANTHER" id="PTHR20836:SF0">
    <property type="entry name" value="4-HYDROXY-TETRAHYDRODIPICOLINATE REDUCTASE 1, CHLOROPLASTIC-RELATED"/>
    <property type="match status" value="1"/>
</dbReference>
<keyword evidence="5" id="KW-0220">Diaminopimelate biosynthesis</keyword>
<evidence type="ECO:0000313" key="16">
    <source>
        <dbReference type="EMBL" id="CAB4998269.1"/>
    </source>
</evidence>
<evidence type="ECO:0000256" key="6">
    <source>
        <dbReference type="ARBA" id="ARBA00023002"/>
    </source>
</evidence>
<evidence type="ECO:0000259" key="14">
    <source>
        <dbReference type="Pfam" id="PF05173"/>
    </source>
</evidence>
<evidence type="ECO:0000256" key="5">
    <source>
        <dbReference type="ARBA" id="ARBA00022915"/>
    </source>
</evidence>
<dbReference type="HAMAP" id="MF_00102">
    <property type="entry name" value="DapB"/>
    <property type="match status" value="1"/>
</dbReference>